<dbReference type="GO" id="GO:0006952">
    <property type="term" value="P:defense response"/>
    <property type="evidence" value="ECO:0007669"/>
    <property type="project" value="UniProtKB-ARBA"/>
</dbReference>
<evidence type="ECO:0000313" key="16">
    <source>
        <dbReference type="EMBL" id="KAL2505351.1"/>
    </source>
</evidence>
<dbReference type="InterPro" id="IPR013210">
    <property type="entry name" value="LRR_N_plant-typ"/>
</dbReference>
<dbReference type="FunFam" id="3.80.10.10:FF:000041">
    <property type="entry name" value="LRR receptor-like serine/threonine-protein kinase ERECTA"/>
    <property type="match status" value="1"/>
</dbReference>
<keyword evidence="11" id="KW-0325">Glycoprotein</keyword>
<dbReference type="Pfam" id="PF08263">
    <property type="entry name" value="LRRNT_2"/>
    <property type="match status" value="1"/>
</dbReference>
<dbReference type="SUPFAM" id="SSF52058">
    <property type="entry name" value="L domain-like"/>
    <property type="match status" value="3"/>
</dbReference>
<feature type="transmembrane region" description="Helical" evidence="12">
    <location>
        <begin position="800"/>
        <end position="823"/>
    </location>
</feature>
<dbReference type="GO" id="GO:0051707">
    <property type="term" value="P:response to other organism"/>
    <property type="evidence" value="ECO:0007669"/>
    <property type="project" value="UniProtKB-ARBA"/>
</dbReference>
<dbReference type="InterPro" id="IPR032675">
    <property type="entry name" value="LRR_dom_sf"/>
</dbReference>
<comment type="similarity">
    <text evidence="2">Belongs to the RLP family.</text>
</comment>
<evidence type="ECO:0000256" key="7">
    <source>
        <dbReference type="ARBA" id="ARBA00022737"/>
    </source>
</evidence>
<feature type="signal peptide" evidence="13">
    <location>
        <begin position="1"/>
        <end position="20"/>
    </location>
</feature>
<gene>
    <name evidence="16" type="ORF">Adt_20972</name>
</gene>
<organism evidence="16 17">
    <name type="scientific">Abeliophyllum distichum</name>
    <dbReference type="NCBI Taxonomy" id="126358"/>
    <lineage>
        <taxon>Eukaryota</taxon>
        <taxon>Viridiplantae</taxon>
        <taxon>Streptophyta</taxon>
        <taxon>Embryophyta</taxon>
        <taxon>Tracheophyta</taxon>
        <taxon>Spermatophyta</taxon>
        <taxon>Magnoliopsida</taxon>
        <taxon>eudicotyledons</taxon>
        <taxon>Gunneridae</taxon>
        <taxon>Pentapetalae</taxon>
        <taxon>asterids</taxon>
        <taxon>lamiids</taxon>
        <taxon>Lamiales</taxon>
        <taxon>Oleaceae</taxon>
        <taxon>Forsythieae</taxon>
        <taxon>Abeliophyllum</taxon>
    </lineage>
</organism>
<dbReference type="GO" id="GO:0005886">
    <property type="term" value="C:plasma membrane"/>
    <property type="evidence" value="ECO:0007669"/>
    <property type="project" value="UniProtKB-SubCell"/>
</dbReference>
<comment type="caution">
    <text evidence="16">The sequence shown here is derived from an EMBL/GenBank/DDBJ whole genome shotgun (WGS) entry which is preliminary data.</text>
</comment>
<dbReference type="FunFam" id="3.80.10.10:FF:000213">
    <property type="entry name" value="Tyrosine-sulfated glycopeptide receptor 1"/>
    <property type="match status" value="1"/>
</dbReference>
<evidence type="ECO:0000256" key="3">
    <source>
        <dbReference type="ARBA" id="ARBA00022475"/>
    </source>
</evidence>
<evidence type="ECO:0000256" key="5">
    <source>
        <dbReference type="ARBA" id="ARBA00022692"/>
    </source>
</evidence>
<dbReference type="EMBL" id="JBFOLK010000006">
    <property type="protein sequence ID" value="KAL2505351.1"/>
    <property type="molecule type" value="Genomic_DNA"/>
</dbReference>
<dbReference type="Pfam" id="PF00560">
    <property type="entry name" value="LRR_1"/>
    <property type="match status" value="8"/>
</dbReference>
<dbReference type="Gene3D" id="3.80.10.10">
    <property type="entry name" value="Ribonuclease Inhibitor"/>
    <property type="match status" value="4"/>
</dbReference>
<dbReference type="PANTHER" id="PTHR48063">
    <property type="entry name" value="LRR RECEPTOR-LIKE KINASE"/>
    <property type="match status" value="1"/>
</dbReference>
<dbReference type="InterPro" id="IPR055414">
    <property type="entry name" value="LRR_R13L4/SHOC2-like"/>
</dbReference>
<evidence type="ECO:0000256" key="1">
    <source>
        <dbReference type="ARBA" id="ARBA00004251"/>
    </source>
</evidence>
<evidence type="ECO:0000259" key="15">
    <source>
        <dbReference type="Pfam" id="PF23598"/>
    </source>
</evidence>
<feature type="domain" description="Leucine-rich repeat-containing N-terminal plant-type" evidence="14">
    <location>
        <begin position="38"/>
        <end position="75"/>
    </location>
</feature>
<dbReference type="AlphaFoldDB" id="A0ABD1SY09"/>
<evidence type="ECO:0000259" key="14">
    <source>
        <dbReference type="Pfam" id="PF08263"/>
    </source>
</evidence>
<dbReference type="Proteomes" id="UP001604336">
    <property type="component" value="Unassembled WGS sequence"/>
</dbReference>
<reference evidence="17" key="1">
    <citation type="submission" date="2024-07" db="EMBL/GenBank/DDBJ databases">
        <title>Two chromosome-level genome assemblies of Korean endemic species Abeliophyllum distichum and Forsythia ovata (Oleaceae).</title>
        <authorList>
            <person name="Jang H."/>
        </authorList>
    </citation>
    <scope>NUCLEOTIDE SEQUENCE [LARGE SCALE GENOMIC DNA]</scope>
</reference>
<keyword evidence="4" id="KW-0433">Leucine-rich repeat</keyword>
<evidence type="ECO:0000256" key="9">
    <source>
        <dbReference type="ARBA" id="ARBA00023136"/>
    </source>
</evidence>
<evidence type="ECO:0000256" key="10">
    <source>
        <dbReference type="ARBA" id="ARBA00023170"/>
    </source>
</evidence>
<evidence type="ECO:0000256" key="11">
    <source>
        <dbReference type="ARBA" id="ARBA00023180"/>
    </source>
</evidence>
<protein>
    <submittedName>
        <fullName evidence="16">Disease resistance family protein/LRR family protein</fullName>
    </submittedName>
</protein>
<evidence type="ECO:0000256" key="4">
    <source>
        <dbReference type="ARBA" id="ARBA00022614"/>
    </source>
</evidence>
<keyword evidence="17" id="KW-1185">Reference proteome</keyword>
<feature type="domain" description="Disease resistance R13L4/SHOC-2-like LRR" evidence="15">
    <location>
        <begin position="319"/>
        <end position="466"/>
    </location>
</feature>
<dbReference type="InterPro" id="IPR003591">
    <property type="entry name" value="Leu-rich_rpt_typical-subtyp"/>
</dbReference>
<proteinExistence type="inferred from homology"/>
<keyword evidence="7" id="KW-0677">Repeat</keyword>
<evidence type="ECO:0000313" key="17">
    <source>
        <dbReference type="Proteomes" id="UP001604336"/>
    </source>
</evidence>
<comment type="subcellular location">
    <subcellularLocation>
        <location evidence="1">Cell membrane</location>
        <topology evidence="1">Single-pass type I membrane protein</topology>
    </subcellularLocation>
</comment>
<keyword evidence="3" id="KW-1003">Cell membrane</keyword>
<evidence type="ECO:0000256" key="2">
    <source>
        <dbReference type="ARBA" id="ARBA00009592"/>
    </source>
</evidence>
<dbReference type="FunFam" id="3.80.10.10:FF:000649">
    <property type="entry name" value="Leucine Rich Repeat family protein"/>
    <property type="match status" value="2"/>
</dbReference>
<keyword evidence="10" id="KW-0675">Receptor</keyword>
<keyword evidence="5 12" id="KW-0812">Transmembrane</keyword>
<dbReference type="PANTHER" id="PTHR48063:SF81">
    <property type="entry name" value="LEUCINE-RICH REPEAT-CONTAINING N-TERMINAL PLANT-TYPE DOMAIN-CONTAINING PROTEIN"/>
    <property type="match status" value="1"/>
</dbReference>
<keyword evidence="8 12" id="KW-1133">Transmembrane helix</keyword>
<name>A0ABD1SY09_9LAMI</name>
<sequence>MGGASLQLVILVFLLEFLHFEMIKHGYCNQNLHSICNQNEKKALISFKEDLVDPSGRLASWRGEDCCRWNGVSCDNRTGYVVKIKLRNSYPKSFNGDGLVYELGGFIGSLSKLKYLNLSSASFGGRIPPNLGKLSELEYLDLGHYYSQTQTVENDLKWISSLSTLKYLNLGGVDLSRAASHWLQTLNSLSVLSELHLFQCQLVNLPTSLQFVNFTSLQVLDLSNNGFNSTIPEWLFNISSLKRLDLNSNNLYGELPDALANLTSLEELDLSENYGIEGRLPRKLGNLCNLQKLVFTNNNIDGDIMEFIDGLSECSNNRLETLDLGYNKMTGNLPKSLGSLKNLQYLILWRNSFRGSIPETIGNLLSLRELYLSYNQMSGKIPVSLGQLVSLVVVDLIENSWEGVITESHFTNLSRLRELSIGKFWHNTSVVFNMSSDWMPTFKLVYVKIQACKLGPKFPTWFRNQTELKTIVFNYAMISDVIPDWFLDMGLELEELDVAYNQLHGKVPNSLRFTAVPVSNVDLSSNWFEGPLPLWSSNLSTLYLRDNMFSGPIPSNIGMALPSLTDIDISRNNLNGTIPLSIGNLTGLTTLVISNNRLSGNIPQFWENIPMLYILDMSNNSLSVVFRIEFRSEDAARYEGRLRLIAKGRLVQYSSILYLVNSIDLSSNALSGDIPSELASLFKLGTLNLSTNHLTGRIPTDFGKLDWLETLDLSENQLSGPIPTNLASLTFLNHLNLSYNNLTGKIPTGNQFQTLTDPSIYMGNNALCGFPLSVECDVKISPFPGQNNGDIDDKNELEKVWFFSSVGLGFFTGFWAICGSLILKKQWRDAYFQFVDRMLARNSVYFRRKFSGWVAGK</sequence>
<evidence type="ECO:0000256" key="13">
    <source>
        <dbReference type="SAM" id="SignalP"/>
    </source>
</evidence>
<dbReference type="SMART" id="SM00369">
    <property type="entry name" value="LRR_TYP"/>
    <property type="match status" value="7"/>
</dbReference>
<accession>A0ABD1SY09</accession>
<dbReference type="Pfam" id="PF23598">
    <property type="entry name" value="LRR_14"/>
    <property type="match status" value="2"/>
</dbReference>
<keyword evidence="9 12" id="KW-0472">Membrane</keyword>
<feature type="domain" description="Disease resistance R13L4/SHOC-2-like LRR" evidence="15">
    <location>
        <begin position="154"/>
        <end position="300"/>
    </location>
</feature>
<evidence type="ECO:0000256" key="12">
    <source>
        <dbReference type="SAM" id="Phobius"/>
    </source>
</evidence>
<dbReference type="InterPro" id="IPR001611">
    <property type="entry name" value="Leu-rich_rpt"/>
</dbReference>
<feature type="chain" id="PRO_5044874404" evidence="13">
    <location>
        <begin position="21"/>
        <end position="857"/>
    </location>
</feature>
<keyword evidence="6 13" id="KW-0732">Signal</keyword>
<dbReference type="InterPro" id="IPR046956">
    <property type="entry name" value="RLP23-like"/>
</dbReference>
<evidence type="ECO:0000256" key="6">
    <source>
        <dbReference type="ARBA" id="ARBA00022729"/>
    </source>
</evidence>
<evidence type="ECO:0000256" key="8">
    <source>
        <dbReference type="ARBA" id="ARBA00022989"/>
    </source>
</evidence>